<evidence type="ECO:0000256" key="15">
    <source>
        <dbReference type="ARBA" id="ARBA00039316"/>
    </source>
</evidence>
<accession>A0A8S8X7D6</accession>
<keyword evidence="19" id="KW-1185">Reference proteome</keyword>
<evidence type="ECO:0000256" key="16">
    <source>
        <dbReference type="ARBA" id="ARBA00042156"/>
    </source>
</evidence>
<feature type="domain" description="ABC transporter" evidence="17">
    <location>
        <begin position="501"/>
        <end position="832"/>
    </location>
</feature>
<dbReference type="GO" id="GO:0008270">
    <property type="term" value="F:zinc ion binding"/>
    <property type="evidence" value="ECO:0007669"/>
    <property type="project" value="UniProtKB-KW"/>
</dbReference>
<dbReference type="AlphaFoldDB" id="A0A8S8X7D6"/>
<evidence type="ECO:0000256" key="14">
    <source>
        <dbReference type="ARBA" id="ARBA00038000"/>
    </source>
</evidence>
<dbReference type="GO" id="GO:0004518">
    <property type="term" value="F:nuclease activity"/>
    <property type="evidence" value="ECO:0007669"/>
    <property type="project" value="UniProtKB-KW"/>
</dbReference>
<keyword evidence="10" id="KW-0067">ATP-binding</keyword>
<evidence type="ECO:0000313" key="18">
    <source>
        <dbReference type="EMBL" id="GIL39103.1"/>
    </source>
</evidence>
<organism evidence="18 19">
    <name type="scientific">Roseiterribacter gracilis</name>
    <dbReference type="NCBI Taxonomy" id="2812848"/>
    <lineage>
        <taxon>Bacteria</taxon>
        <taxon>Pseudomonadati</taxon>
        <taxon>Pseudomonadota</taxon>
        <taxon>Alphaproteobacteria</taxon>
        <taxon>Rhodospirillales</taxon>
        <taxon>Roseiterribacteraceae</taxon>
        <taxon>Roseiterribacter</taxon>
    </lineage>
</organism>
<protein>
    <recommendedName>
        <fullName evidence="15">UvrABC system protein A</fullName>
    </recommendedName>
    <alternativeName>
        <fullName evidence="16">Excinuclease ABC subunit A</fullName>
    </alternativeName>
</protein>
<dbReference type="PROSITE" id="PS00211">
    <property type="entry name" value="ABC_TRANSPORTER_1"/>
    <property type="match status" value="2"/>
</dbReference>
<dbReference type="GO" id="GO:0003677">
    <property type="term" value="F:DNA binding"/>
    <property type="evidence" value="ECO:0007669"/>
    <property type="project" value="UniProtKB-KW"/>
</dbReference>
<evidence type="ECO:0000256" key="5">
    <source>
        <dbReference type="ARBA" id="ARBA00022741"/>
    </source>
</evidence>
<dbReference type="Gene3D" id="3.40.50.300">
    <property type="entry name" value="P-loop containing nucleotide triphosphate hydrolases"/>
    <property type="match status" value="2"/>
</dbReference>
<proteinExistence type="inferred from homology"/>
<keyword evidence="4" id="KW-0677">Repeat</keyword>
<keyword evidence="11" id="KW-0267">Excision nuclease</keyword>
<evidence type="ECO:0000256" key="12">
    <source>
        <dbReference type="ARBA" id="ARBA00023125"/>
    </source>
</evidence>
<keyword evidence="6" id="KW-0227">DNA damage</keyword>
<dbReference type="RefSeq" id="WP_420242201.1">
    <property type="nucleotide sequence ID" value="NZ_BOPV01000001.1"/>
</dbReference>
<dbReference type="GO" id="GO:0005737">
    <property type="term" value="C:cytoplasm"/>
    <property type="evidence" value="ECO:0007669"/>
    <property type="project" value="UniProtKB-SubCell"/>
</dbReference>
<dbReference type="InterPro" id="IPR041552">
    <property type="entry name" value="UvrA_DNA-bd"/>
</dbReference>
<evidence type="ECO:0000256" key="9">
    <source>
        <dbReference type="ARBA" id="ARBA00022833"/>
    </source>
</evidence>
<name>A0A8S8X7D6_9PROT</name>
<evidence type="ECO:0000256" key="10">
    <source>
        <dbReference type="ARBA" id="ARBA00022840"/>
    </source>
</evidence>
<evidence type="ECO:0000256" key="7">
    <source>
        <dbReference type="ARBA" id="ARBA00022769"/>
    </source>
</evidence>
<evidence type="ECO:0000256" key="13">
    <source>
        <dbReference type="ARBA" id="ARBA00023204"/>
    </source>
</evidence>
<evidence type="ECO:0000256" key="2">
    <source>
        <dbReference type="ARBA" id="ARBA00022490"/>
    </source>
</evidence>
<evidence type="ECO:0000256" key="3">
    <source>
        <dbReference type="ARBA" id="ARBA00022723"/>
    </source>
</evidence>
<dbReference type="EMBL" id="BOPV01000001">
    <property type="protein sequence ID" value="GIL39103.1"/>
    <property type="molecule type" value="Genomic_DNA"/>
</dbReference>
<dbReference type="Proteomes" id="UP000681075">
    <property type="component" value="Unassembled WGS sequence"/>
</dbReference>
<dbReference type="InterPro" id="IPR004602">
    <property type="entry name" value="UvrA"/>
</dbReference>
<gene>
    <name evidence="18" type="primary">uvrA_2</name>
    <name evidence="18" type="ORF">TMPK1_13400</name>
</gene>
<dbReference type="Gene3D" id="1.20.1580.10">
    <property type="entry name" value="ABC transporter ATPase like domain"/>
    <property type="match status" value="2"/>
</dbReference>
<keyword evidence="13" id="KW-0234">DNA repair</keyword>
<dbReference type="InterPro" id="IPR017871">
    <property type="entry name" value="ABC_transporter-like_CS"/>
</dbReference>
<keyword evidence="5" id="KW-0547">Nucleotide-binding</keyword>
<evidence type="ECO:0000256" key="8">
    <source>
        <dbReference type="ARBA" id="ARBA00022771"/>
    </source>
</evidence>
<dbReference type="PROSITE" id="PS50893">
    <property type="entry name" value="ABC_TRANSPORTER_2"/>
    <property type="match status" value="1"/>
</dbReference>
<dbReference type="PANTHER" id="PTHR43152">
    <property type="entry name" value="UVRABC SYSTEM PROTEIN A"/>
    <property type="match status" value="1"/>
</dbReference>
<comment type="subcellular location">
    <subcellularLocation>
        <location evidence="1">Cytoplasm</location>
    </subcellularLocation>
</comment>
<dbReference type="InterPro" id="IPR027417">
    <property type="entry name" value="P-loop_NTPase"/>
</dbReference>
<dbReference type="Pfam" id="PF17755">
    <property type="entry name" value="UvrA_DNA-bind"/>
    <property type="match status" value="1"/>
</dbReference>
<keyword evidence="8" id="KW-0863">Zinc-finger</keyword>
<dbReference type="SUPFAM" id="SSF52540">
    <property type="entry name" value="P-loop containing nucleoside triphosphate hydrolases"/>
    <property type="match status" value="2"/>
</dbReference>
<keyword evidence="9" id="KW-0862">Zinc</keyword>
<evidence type="ECO:0000259" key="17">
    <source>
        <dbReference type="PROSITE" id="PS50893"/>
    </source>
</evidence>
<keyword evidence="12" id="KW-0238">DNA-binding</keyword>
<dbReference type="PANTHER" id="PTHR43152:SF1">
    <property type="entry name" value="UVRA PROTEIN"/>
    <property type="match status" value="1"/>
</dbReference>
<dbReference type="CDD" id="cd03270">
    <property type="entry name" value="ABC_UvrA_I"/>
    <property type="match status" value="1"/>
</dbReference>
<dbReference type="FunFam" id="1.20.1580.10:FF:000002">
    <property type="entry name" value="UvrABC system protein A"/>
    <property type="match status" value="1"/>
</dbReference>
<evidence type="ECO:0000256" key="1">
    <source>
        <dbReference type="ARBA" id="ARBA00004496"/>
    </source>
</evidence>
<sequence length="857" mass="93622">MARSKTNPPNFVGGGFVRVRGAREHNLKNVDLDLPRDALVVFTGVSGSGKSSLAFGTLYAEAQRRYLESVSPYARRLFHQMAVPDVDEIDGLPPAVALQQQRGSPTTRSSVGSVTTLSNLLRMLFSRAGTYPARQPHLDAEAFSPNTPAGACETCHGLGRIYDVTERSMVPDPSLSIRERAIAAWPPAWHGQNLRDIVTTLGFDIDKPWRDLPKKDRDWLLFTDEQPTVPVYAGFTPAEVKRALKRKDEPSYMGTFTGAKRYVLQTFAASESPLMKKRVQQYMLSRDCPTCGGKRLKRASLSVTFAGLDIADMARLPMQRLGEILHPYATGARSITIKNHPEKEIVAQRVAEDLCNRLGVVLDLGLGYLQLDRSTPTLSPGELQRLRLATQVRSNLFGVVYVLDEPSAGLHPADTEALLRALERLRQSGNSLFVVEHELDVIRKADWIVDVGPDAGERGGRILYSGPVAGLAQVEASATRRHLFTEATGKQRTPRAPKDWLRLAGVTRNNLHGLDAAFPLHTLTTITGVSGSGKSSLVSQALVELVAQQLGHEIPADEEESDELERAQAAATKGKIVAGMDAVKRLVRVDQKPIGRTPRSNLATYTGLFDHVRKLFAQTKLAKARRYDAGRFSFNVAKGRCETCQGEGFVMVELLFLPSVYAPCPTCHGARYNEKTLEVTYRGKNIAEVLDLTVDAAHGFFADETSIEHSLSVMREVGLGYLRLGQPATELSGGEAQRIKLATELQRAQRGSTLYVLDEPTTGLHPSDVEKLLRQLDALVEAGNTVLVVEHDMHVVANSDWVIDVGPGAGEEGGRIVATGPPAAVAASKDSRTAQYLLRALAASPPPQGETLRRRAR</sequence>
<dbReference type="NCBIfam" id="TIGR00630">
    <property type="entry name" value="uvra"/>
    <property type="match status" value="1"/>
</dbReference>
<evidence type="ECO:0000256" key="11">
    <source>
        <dbReference type="ARBA" id="ARBA00022881"/>
    </source>
</evidence>
<comment type="similarity">
    <text evidence="14">Belongs to the ABC transporter superfamily. UvrA family.</text>
</comment>
<evidence type="ECO:0000313" key="19">
    <source>
        <dbReference type="Proteomes" id="UP000681075"/>
    </source>
</evidence>
<dbReference type="GO" id="GO:0006289">
    <property type="term" value="P:nucleotide-excision repair"/>
    <property type="evidence" value="ECO:0007669"/>
    <property type="project" value="InterPro"/>
</dbReference>
<dbReference type="Pfam" id="PF00005">
    <property type="entry name" value="ABC_tran"/>
    <property type="match status" value="1"/>
</dbReference>
<dbReference type="InterPro" id="IPR003439">
    <property type="entry name" value="ABC_transporter-like_ATP-bd"/>
</dbReference>
<evidence type="ECO:0000256" key="6">
    <source>
        <dbReference type="ARBA" id="ARBA00022763"/>
    </source>
</evidence>
<dbReference type="Gene3D" id="1.10.8.280">
    <property type="entry name" value="ABC transporter ATPase domain-like"/>
    <property type="match status" value="1"/>
</dbReference>
<comment type="caution">
    <text evidence="18">The sequence shown here is derived from an EMBL/GenBank/DDBJ whole genome shotgun (WGS) entry which is preliminary data.</text>
</comment>
<dbReference type="GO" id="GO:0016887">
    <property type="term" value="F:ATP hydrolysis activity"/>
    <property type="evidence" value="ECO:0007669"/>
    <property type="project" value="InterPro"/>
</dbReference>
<dbReference type="GO" id="GO:0009380">
    <property type="term" value="C:excinuclease repair complex"/>
    <property type="evidence" value="ECO:0007669"/>
    <property type="project" value="InterPro"/>
</dbReference>
<dbReference type="GO" id="GO:0005524">
    <property type="term" value="F:ATP binding"/>
    <property type="evidence" value="ECO:0007669"/>
    <property type="project" value="UniProtKB-KW"/>
</dbReference>
<reference evidence="18" key="1">
    <citation type="submission" date="2021-02" db="EMBL/GenBank/DDBJ databases">
        <title>Genome sequence of Rhodospirillales sp. strain TMPK1 isolated from soil.</title>
        <authorList>
            <person name="Nakai R."/>
            <person name="Kusada H."/>
            <person name="Tamaki H."/>
        </authorList>
    </citation>
    <scope>NUCLEOTIDE SEQUENCE</scope>
    <source>
        <strain evidence="18">TMPK1</strain>
    </source>
</reference>
<evidence type="ECO:0000256" key="4">
    <source>
        <dbReference type="ARBA" id="ARBA00022737"/>
    </source>
</evidence>
<keyword evidence="3" id="KW-0479">Metal-binding</keyword>
<keyword evidence="7" id="KW-0228">DNA excision</keyword>
<keyword evidence="2" id="KW-0963">Cytoplasm</keyword>